<protein>
    <recommendedName>
        <fullName evidence="2">Single-stranded-DNA-specific exonuclease RecJ</fullName>
    </recommendedName>
</protein>
<evidence type="ECO:0000313" key="9">
    <source>
        <dbReference type="EMBL" id="CAH0990780.1"/>
    </source>
</evidence>
<feature type="domain" description="DHHA1" evidence="7">
    <location>
        <begin position="363"/>
        <end position="455"/>
    </location>
</feature>
<keyword evidence="10" id="KW-1185">Reference proteome</keyword>
<feature type="domain" description="RecJ OB" evidence="8">
    <location>
        <begin position="470"/>
        <end position="574"/>
    </location>
</feature>
<name>A0ABM9ADK4_9GAMM</name>
<dbReference type="SUPFAM" id="SSF64182">
    <property type="entry name" value="DHH phosphoesterases"/>
    <property type="match status" value="1"/>
</dbReference>
<evidence type="ECO:0000256" key="2">
    <source>
        <dbReference type="ARBA" id="ARBA00019841"/>
    </source>
</evidence>
<keyword evidence="4 9" id="KW-0378">Hydrolase</keyword>
<comment type="similarity">
    <text evidence="1">Belongs to the RecJ family.</text>
</comment>
<dbReference type="NCBIfam" id="TIGR00644">
    <property type="entry name" value="recJ"/>
    <property type="match status" value="1"/>
</dbReference>
<accession>A0ABM9ADK4</accession>
<sequence length="579" mass="62231">MSKTVRRRSADDKAIESLMAEGVEPLLARIYASRKINATVELERQLAGMLMPATFKGMDSAVAILVEAVEQQRQIVIVGDYDADGATSSALSILALRAMGLASVTYLVPNRFTHGYGLTPRLVDEAKALGAELLITVDNGIAAIAGVEAAHAAGMKVVVTDHHLPGDTLPAADAIVNPSQPGCGFASKNIAGVGVIFYVMAALRAALVARGWFSNQGMAVPNMADYLDIVALGTVADVVPLDRNNRILVHQGLARIRAGKARPGILHILELAKRSYHRVVASDMGFAIGPRLNAAGRLDDMSLGVECLLTSDAIRAAEIAAELDGLNQDRKSIEGSMQQEADQALARLQVDEAELPWGVCLFDKTWHEGVIGILASRIKDKHHRPVIIFAQGDDGGVKGSARSIAGFHMRDAIAAIDAKNPGLIHKFGGHAMAAGLTIAPENYNLFSQLFDQQARNTLDEDELQAVVLSDGELGPEQFTLDLAHRLREAGPWGQRFAEPVFDGEFTLVQQRLVGGSHLKMVLAPSGFDGMLIDAIAFNIDPKQWPNLDVNRVSLAYKLDINEFRGKQTVQLLVDYLAVA</sequence>
<evidence type="ECO:0000259" key="8">
    <source>
        <dbReference type="Pfam" id="PF17768"/>
    </source>
</evidence>
<evidence type="ECO:0000256" key="1">
    <source>
        <dbReference type="ARBA" id="ARBA00005915"/>
    </source>
</evidence>
<dbReference type="Gene3D" id="3.90.1640.30">
    <property type="match status" value="1"/>
</dbReference>
<dbReference type="InterPro" id="IPR001667">
    <property type="entry name" value="DDH_dom"/>
</dbReference>
<evidence type="ECO:0000256" key="5">
    <source>
        <dbReference type="ARBA" id="ARBA00022839"/>
    </source>
</evidence>
<dbReference type="InterPro" id="IPR051673">
    <property type="entry name" value="SSDNA_exonuclease_RecJ"/>
</dbReference>
<comment type="caution">
    <text evidence="9">The sequence shown here is derived from an EMBL/GenBank/DDBJ whole genome shotgun (WGS) entry which is preliminary data.</text>
</comment>
<keyword evidence="3" id="KW-0540">Nuclease</keyword>
<evidence type="ECO:0000259" key="7">
    <source>
        <dbReference type="Pfam" id="PF02272"/>
    </source>
</evidence>
<keyword evidence="5 9" id="KW-0269">Exonuclease</keyword>
<dbReference type="Pfam" id="PF01368">
    <property type="entry name" value="DHH"/>
    <property type="match status" value="1"/>
</dbReference>
<feature type="domain" description="DDH" evidence="6">
    <location>
        <begin position="74"/>
        <end position="234"/>
    </location>
</feature>
<evidence type="ECO:0000313" key="10">
    <source>
        <dbReference type="Proteomes" id="UP000838100"/>
    </source>
</evidence>
<proteinExistence type="inferred from homology"/>
<dbReference type="Pfam" id="PF02272">
    <property type="entry name" value="DHHA1"/>
    <property type="match status" value="1"/>
</dbReference>
<evidence type="ECO:0000259" key="6">
    <source>
        <dbReference type="Pfam" id="PF01368"/>
    </source>
</evidence>
<gene>
    <name evidence="9" type="primary">recJ</name>
    <name evidence="9" type="ORF">SIN8267_00879</name>
</gene>
<dbReference type="InterPro" id="IPR004610">
    <property type="entry name" value="RecJ"/>
</dbReference>
<dbReference type="RefSeq" id="WP_237443453.1">
    <property type="nucleotide sequence ID" value="NZ_CAKLPX010000001.1"/>
</dbReference>
<organism evidence="9 10">
    <name type="scientific">Sinobacterium norvegicum</name>
    <dbReference type="NCBI Taxonomy" id="1641715"/>
    <lineage>
        <taxon>Bacteria</taxon>
        <taxon>Pseudomonadati</taxon>
        <taxon>Pseudomonadota</taxon>
        <taxon>Gammaproteobacteria</taxon>
        <taxon>Cellvibrionales</taxon>
        <taxon>Spongiibacteraceae</taxon>
        <taxon>Sinobacterium</taxon>
    </lineage>
</organism>
<dbReference type="PANTHER" id="PTHR30255:SF2">
    <property type="entry name" value="SINGLE-STRANDED-DNA-SPECIFIC EXONUCLEASE RECJ"/>
    <property type="match status" value="1"/>
</dbReference>
<reference evidence="9" key="1">
    <citation type="submission" date="2021-12" db="EMBL/GenBank/DDBJ databases">
        <authorList>
            <person name="Rodrigo-Torres L."/>
            <person name="Arahal R. D."/>
            <person name="Lucena T."/>
        </authorList>
    </citation>
    <scope>NUCLEOTIDE SEQUENCE</scope>
    <source>
        <strain evidence="9">CECT 8267</strain>
    </source>
</reference>
<dbReference type="InterPro" id="IPR041122">
    <property type="entry name" value="RecJ_OB"/>
</dbReference>
<dbReference type="InterPro" id="IPR038763">
    <property type="entry name" value="DHH_sf"/>
</dbReference>
<evidence type="ECO:0000256" key="4">
    <source>
        <dbReference type="ARBA" id="ARBA00022801"/>
    </source>
</evidence>
<dbReference type="PANTHER" id="PTHR30255">
    <property type="entry name" value="SINGLE-STRANDED-DNA-SPECIFIC EXONUCLEASE RECJ"/>
    <property type="match status" value="1"/>
</dbReference>
<dbReference type="Pfam" id="PF17768">
    <property type="entry name" value="RecJ_OB"/>
    <property type="match status" value="1"/>
</dbReference>
<dbReference type="Gene3D" id="3.10.310.30">
    <property type="match status" value="1"/>
</dbReference>
<dbReference type="InterPro" id="IPR003156">
    <property type="entry name" value="DHHA1_dom"/>
</dbReference>
<dbReference type="GO" id="GO:0004527">
    <property type="term" value="F:exonuclease activity"/>
    <property type="evidence" value="ECO:0007669"/>
    <property type="project" value="UniProtKB-KW"/>
</dbReference>
<evidence type="ECO:0000256" key="3">
    <source>
        <dbReference type="ARBA" id="ARBA00022722"/>
    </source>
</evidence>
<dbReference type="EMBL" id="CAKLPX010000001">
    <property type="protein sequence ID" value="CAH0990780.1"/>
    <property type="molecule type" value="Genomic_DNA"/>
</dbReference>
<dbReference type="Proteomes" id="UP000838100">
    <property type="component" value="Unassembled WGS sequence"/>
</dbReference>